<reference evidence="1 2" key="1">
    <citation type="submission" date="2011-02" db="EMBL/GenBank/DDBJ databases">
        <title>The Genome Sequence of Sphaeroforma arctica JP610.</title>
        <authorList>
            <consortium name="The Broad Institute Genome Sequencing Platform"/>
            <person name="Russ C."/>
            <person name="Cuomo C."/>
            <person name="Young S.K."/>
            <person name="Zeng Q."/>
            <person name="Gargeya S."/>
            <person name="Alvarado L."/>
            <person name="Berlin A."/>
            <person name="Chapman S.B."/>
            <person name="Chen Z."/>
            <person name="Freedman E."/>
            <person name="Gellesch M."/>
            <person name="Goldberg J."/>
            <person name="Griggs A."/>
            <person name="Gujja S."/>
            <person name="Heilman E."/>
            <person name="Heiman D."/>
            <person name="Howarth C."/>
            <person name="Mehta T."/>
            <person name="Neiman D."/>
            <person name="Pearson M."/>
            <person name="Roberts A."/>
            <person name="Saif S."/>
            <person name="Shea T."/>
            <person name="Shenoy N."/>
            <person name="Sisk P."/>
            <person name="Stolte C."/>
            <person name="Sykes S."/>
            <person name="White J."/>
            <person name="Yandava C."/>
            <person name="Burger G."/>
            <person name="Gray M.W."/>
            <person name="Holland P.W.H."/>
            <person name="King N."/>
            <person name="Lang F.B.F."/>
            <person name="Roger A.J."/>
            <person name="Ruiz-Trillo I."/>
            <person name="Haas B."/>
            <person name="Nusbaum C."/>
            <person name="Birren B."/>
        </authorList>
    </citation>
    <scope>NUCLEOTIDE SEQUENCE [LARGE SCALE GENOMIC DNA]</scope>
    <source>
        <strain evidence="1 2">JP610</strain>
    </source>
</reference>
<dbReference type="EMBL" id="KQ254281">
    <property type="protein sequence ID" value="KNC69580.1"/>
    <property type="molecule type" value="Genomic_DNA"/>
</dbReference>
<dbReference type="Proteomes" id="UP000054560">
    <property type="component" value="Unassembled WGS sequence"/>
</dbReference>
<gene>
    <name evidence="1" type="ORF">SARC_17909</name>
</gene>
<evidence type="ECO:0000313" key="1">
    <source>
        <dbReference type="EMBL" id="KNC69580.1"/>
    </source>
</evidence>
<dbReference type="AlphaFoldDB" id="A0A0L0EYQ4"/>
<feature type="non-terminal residue" evidence="1">
    <location>
        <position position="66"/>
    </location>
</feature>
<protein>
    <submittedName>
        <fullName evidence="1">Uncharacterized protein</fullName>
    </submittedName>
</protein>
<accession>A0A0L0EYQ4</accession>
<dbReference type="RefSeq" id="XP_014143482.1">
    <property type="nucleotide sequence ID" value="XM_014288007.1"/>
</dbReference>
<dbReference type="GeneID" id="25918413"/>
<name>A0A0L0EYQ4_9EUKA</name>
<proteinExistence type="predicted"/>
<keyword evidence="2" id="KW-1185">Reference proteome</keyword>
<organism evidence="1 2">
    <name type="scientific">Sphaeroforma arctica JP610</name>
    <dbReference type="NCBI Taxonomy" id="667725"/>
    <lineage>
        <taxon>Eukaryota</taxon>
        <taxon>Ichthyosporea</taxon>
        <taxon>Ichthyophonida</taxon>
        <taxon>Sphaeroforma</taxon>
    </lineage>
</organism>
<evidence type="ECO:0000313" key="2">
    <source>
        <dbReference type="Proteomes" id="UP000054560"/>
    </source>
</evidence>
<sequence length="66" mass="8026">MFMRVLFIVLYHRYKTARENFDDEVNKCVNQSLDEYLDRQLKGNVIVFSEYSESKYGRARENIRNL</sequence>